<protein>
    <submittedName>
        <fullName evidence="1">Uncharacterized protein</fullName>
    </submittedName>
</protein>
<accession>A0A8J7HNJ9</accession>
<comment type="caution">
    <text evidence="1">The sequence shown here is derived from an EMBL/GenBank/DDBJ whole genome shotgun (WGS) entry which is preliminary data.</text>
</comment>
<dbReference type="RefSeq" id="WP_198124538.1">
    <property type="nucleotide sequence ID" value="NZ_JAECZC010000014.1"/>
</dbReference>
<keyword evidence="2" id="KW-1185">Reference proteome</keyword>
<sequence>MSNISLSDKELENLLCGKWRFNTDWEKIYIEFKDDMTYEQTRIQTFILSKPRELITGNKFTGVWHVDERTLCLMVKSIPKFIFNLDLPKLSKNDILNKVVSVGSSLLNEKYEIRKINNYEFSIKYNNELFIGTKIK</sequence>
<reference evidence="1 2" key="1">
    <citation type="journal article" date="2021" name="Int. J. Syst. Evol. Microbiol.">
        <title>Amazonocrinis nigriterrae gen. nov., sp. nov., Atlanticothrix silvestris gen. nov., sp. nov. and Dendronalium phyllosphericum gen. nov., sp. nov., nostocacean cyanobacteria from Brazilian environments.</title>
        <authorList>
            <person name="Alvarenga D.O."/>
            <person name="Andreote A.P.D."/>
            <person name="Branco L.H.Z."/>
            <person name="Delbaje E."/>
            <person name="Cruz R.B."/>
            <person name="Varani A.M."/>
            <person name="Fiore M.F."/>
        </authorList>
    </citation>
    <scope>NUCLEOTIDE SEQUENCE [LARGE SCALE GENOMIC DNA]</scope>
    <source>
        <strain evidence="1 2">CENA67</strain>
    </source>
</reference>
<evidence type="ECO:0000313" key="1">
    <source>
        <dbReference type="EMBL" id="MBH8562632.1"/>
    </source>
</evidence>
<dbReference type="Proteomes" id="UP000632766">
    <property type="component" value="Unassembled WGS sequence"/>
</dbReference>
<name>A0A8J7HNJ9_9NOST</name>
<gene>
    <name evidence="1" type="ORF">I8748_10645</name>
</gene>
<organism evidence="1 2">
    <name type="scientific">Amazonocrinis nigriterrae CENA67</name>
    <dbReference type="NCBI Taxonomy" id="2794033"/>
    <lineage>
        <taxon>Bacteria</taxon>
        <taxon>Bacillati</taxon>
        <taxon>Cyanobacteriota</taxon>
        <taxon>Cyanophyceae</taxon>
        <taxon>Nostocales</taxon>
        <taxon>Nostocaceae</taxon>
        <taxon>Amazonocrinis</taxon>
        <taxon>Amazonocrinis nigriterrae</taxon>
    </lineage>
</organism>
<dbReference type="EMBL" id="JAECZC010000014">
    <property type="protein sequence ID" value="MBH8562632.1"/>
    <property type="molecule type" value="Genomic_DNA"/>
</dbReference>
<evidence type="ECO:0000313" key="2">
    <source>
        <dbReference type="Proteomes" id="UP000632766"/>
    </source>
</evidence>
<dbReference type="AlphaFoldDB" id="A0A8J7HNJ9"/>
<proteinExistence type="predicted"/>